<sequence length="227" mass="24541">MIKNLRRAALAVALVVLPLLASGPAQAQAHGRAAEPRTLPMANAVGVLPLADEVREGYQRTSFRHWNAGQNPTDGCNTRAEVLISEAVDPPAVLAGCRLSGGRWWSYYDARWVTEAGSLDVDHMVPLAEAWDSGASQWTAQRREAYANDLDALTSLIAVTAASNRSKADKDPAEWLPPADGVLCRYLSEWVGTKLRWGLSADAVEFEALTRLAQSCPDTSVTYDPAP</sequence>
<feature type="chain" id="PRO_5047192028" evidence="1">
    <location>
        <begin position="28"/>
        <end position="227"/>
    </location>
</feature>
<proteinExistence type="predicted"/>
<reference evidence="4" key="1">
    <citation type="submission" date="2021-05" db="EMBL/GenBank/DDBJ databases">
        <title>Direct Submission.</title>
        <authorList>
            <person name="Li K."/>
            <person name="Gao J."/>
        </authorList>
    </citation>
    <scope>NUCLEOTIDE SEQUENCE [LARGE SCALE GENOMIC DNA]</scope>
    <source>
        <strain evidence="4">MG62</strain>
    </source>
</reference>
<gene>
    <name evidence="3" type="ORF">KJK29_17240</name>
</gene>
<evidence type="ECO:0000313" key="4">
    <source>
        <dbReference type="Proteomes" id="UP000679629"/>
    </source>
</evidence>
<keyword evidence="1" id="KW-0732">Signal</keyword>
<dbReference type="Pfam" id="PF07510">
    <property type="entry name" value="GmrSD_C"/>
    <property type="match status" value="1"/>
</dbReference>
<dbReference type="EMBL" id="CP075896">
    <property type="protein sequence ID" value="QWB24202.1"/>
    <property type="molecule type" value="Genomic_DNA"/>
</dbReference>
<evidence type="ECO:0000256" key="1">
    <source>
        <dbReference type="SAM" id="SignalP"/>
    </source>
</evidence>
<dbReference type="InterPro" id="IPR011089">
    <property type="entry name" value="GmrSD_C"/>
</dbReference>
<feature type="signal peptide" evidence="1">
    <location>
        <begin position="1"/>
        <end position="27"/>
    </location>
</feature>
<dbReference type="PANTHER" id="PTHR24094:SF15">
    <property type="entry name" value="AMP-DEPENDENT SYNTHETASE_LIGASE DOMAIN-CONTAINING PROTEIN-RELATED"/>
    <property type="match status" value="1"/>
</dbReference>
<dbReference type="Proteomes" id="UP000679629">
    <property type="component" value="Chromosome"/>
</dbReference>
<feature type="domain" description="GmrSD restriction endonucleases C-terminal" evidence="2">
    <location>
        <begin position="114"/>
        <end position="210"/>
    </location>
</feature>
<protein>
    <submittedName>
        <fullName evidence="3">DUF1524 domain-containing protein</fullName>
    </submittedName>
</protein>
<dbReference type="PANTHER" id="PTHR24094">
    <property type="entry name" value="SECRETED PROTEIN"/>
    <property type="match status" value="1"/>
</dbReference>
<organism evidence="3 4">
    <name type="scientific">Streptomyces koelreuteriae</name>
    <dbReference type="NCBI Taxonomy" id="2838015"/>
    <lineage>
        <taxon>Bacteria</taxon>
        <taxon>Bacillati</taxon>
        <taxon>Actinomycetota</taxon>
        <taxon>Actinomycetes</taxon>
        <taxon>Kitasatosporales</taxon>
        <taxon>Streptomycetaceae</taxon>
        <taxon>Streptomyces</taxon>
    </lineage>
</organism>
<evidence type="ECO:0000313" key="3">
    <source>
        <dbReference type="EMBL" id="QWB24202.1"/>
    </source>
</evidence>
<keyword evidence="4" id="KW-1185">Reference proteome</keyword>
<accession>A0ABX8FSV1</accession>
<dbReference type="RefSeq" id="WP_215120050.1">
    <property type="nucleotide sequence ID" value="NZ_CP075896.1"/>
</dbReference>
<name>A0ABX8FSV1_9ACTN</name>
<evidence type="ECO:0000259" key="2">
    <source>
        <dbReference type="Pfam" id="PF07510"/>
    </source>
</evidence>